<dbReference type="Proteomes" id="UP000014760">
    <property type="component" value="Unassembled WGS sequence"/>
</dbReference>
<evidence type="ECO:0000313" key="3">
    <source>
        <dbReference type="EMBL" id="ELT97966.1"/>
    </source>
</evidence>
<dbReference type="GO" id="GO:0005634">
    <property type="term" value="C:nucleus"/>
    <property type="evidence" value="ECO:0007669"/>
    <property type="project" value="TreeGrafter"/>
</dbReference>
<dbReference type="STRING" id="283909.R7U2T5"/>
<name>R7U2T5_CAPTE</name>
<keyword evidence="5" id="KW-1185">Reference proteome</keyword>
<dbReference type="Pfam" id="PF03184">
    <property type="entry name" value="DDE_1"/>
    <property type="match status" value="1"/>
</dbReference>
<gene>
    <name evidence="3" type="ORF">CAPTEDRAFT_146732</name>
</gene>
<protein>
    <recommendedName>
        <fullName evidence="2">HTH CENPB-type domain-containing protein</fullName>
    </recommendedName>
</protein>
<evidence type="ECO:0000259" key="2">
    <source>
        <dbReference type="PROSITE" id="PS51253"/>
    </source>
</evidence>
<sequence>SNEWRSRFKDRHRIVFRVISGESASVNQKSIDTWHSNLQAETLMKHSPENIFSADETGLFFQALPSKSLVLKGDSCSGGKESKNHLTVLVCANMTGTSKLPLLVIGNSAKPRCFKHVKSLPCEYKANQSA</sequence>
<evidence type="ECO:0000256" key="1">
    <source>
        <dbReference type="ARBA" id="ARBA00023125"/>
    </source>
</evidence>
<feature type="domain" description="HTH CENPB-type" evidence="2">
    <location>
        <begin position="1"/>
        <end position="18"/>
    </location>
</feature>
<dbReference type="EMBL" id="KB308384">
    <property type="protein sequence ID" value="ELT97966.1"/>
    <property type="molecule type" value="Genomic_DNA"/>
</dbReference>
<dbReference type="OMA" id="QRNITIY"/>
<dbReference type="AlphaFoldDB" id="R7U2T5"/>
<reference evidence="5" key="1">
    <citation type="submission" date="2012-12" db="EMBL/GenBank/DDBJ databases">
        <authorList>
            <person name="Hellsten U."/>
            <person name="Grimwood J."/>
            <person name="Chapman J.A."/>
            <person name="Shapiro H."/>
            <person name="Aerts A."/>
            <person name="Otillar R.P."/>
            <person name="Terry A.Y."/>
            <person name="Boore J.L."/>
            <person name="Simakov O."/>
            <person name="Marletaz F."/>
            <person name="Cho S.-J."/>
            <person name="Edsinger-Gonzales E."/>
            <person name="Havlak P."/>
            <person name="Kuo D.-H."/>
            <person name="Larsson T."/>
            <person name="Lv J."/>
            <person name="Arendt D."/>
            <person name="Savage R."/>
            <person name="Osoegawa K."/>
            <person name="de Jong P."/>
            <person name="Lindberg D.R."/>
            <person name="Seaver E.C."/>
            <person name="Weisblat D.A."/>
            <person name="Putnam N.H."/>
            <person name="Grigoriev I.V."/>
            <person name="Rokhsar D.S."/>
        </authorList>
    </citation>
    <scope>NUCLEOTIDE SEQUENCE</scope>
    <source>
        <strain evidence="5">I ESC-2004</strain>
    </source>
</reference>
<dbReference type="GO" id="GO:0003677">
    <property type="term" value="F:DNA binding"/>
    <property type="evidence" value="ECO:0007669"/>
    <property type="project" value="UniProtKB-KW"/>
</dbReference>
<accession>R7U2T5</accession>
<proteinExistence type="predicted"/>
<dbReference type="PANTHER" id="PTHR19303">
    <property type="entry name" value="TRANSPOSON"/>
    <property type="match status" value="1"/>
</dbReference>
<dbReference type="EMBL" id="AMQN01010687">
    <property type="status" value="NOT_ANNOTATED_CDS"/>
    <property type="molecule type" value="Genomic_DNA"/>
</dbReference>
<dbReference type="OrthoDB" id="9909311at2759"/>
<dbReference type="EnsemblMetazoa" id="CapteT146732">
    <property type="protein sequence ID" value="CapteP146732"/>
    <property type="gene ID" value="CapteG146732"/>
</dbReference>
<reference evidence="4" key="3">
    <citation type="submission" date="2015-06" db="UniProtKB">
        <authorList>
            <consortium name="EnsemblMetazoa"/>
        </authorList>
    </citation>
    <scope>IDENTIFICATION</scope>
</reference>
<evidence type="ECO:0000313" key="4">
    <source>
        <dbReference type="EnsemblMetazoa" id="CapteP146732"/>
    </source>
</evidence>
<keyword evidence="1" id="KW-0238">DNA-binding</keyword>
<dbReference type="PROSITE" id="PS51253">
    <property type="entry name" value="HTH_CENPB"/>
    <property type="match status" value="1"/>
</dbReference>
<dbReference type="InterPro" id="IPR006600">
    <property type="entry name" value="HTH_CenpB_DNA-bd_dom"/>
</dbReference>
<feature type="non-terminal residue" evidence="3">
    <location>
        <position position="1"/>
    </location>
</feature>
<reference evidence="3 5" key="2">
    <citation type="journal article" date="2013" name="Nature">
        <title>Insights into bilaterian evolution from three spiralian genomes.</title>
        <authorList>
            <person name="Simakov O."/>
            <person name="Marletaz F."/>
            <person name="Cho S.J."/>
            <person name="Edsinger-Gonzales E."/>
            <person name="Havlak P."/>
            <person name="Hellsten U."/>
            <person name="Kuo D.H."/>
            <person name="Larsson T."/>
            <person name="Lv J."/>
            <person name="Arendt D."/>
            <person name="Savage R."/>
            <person name="Osoegawa K."/>
            <person name="de Jong P."/>
            <person name="Grimwood J."/>
            <person name="Chapman J.A."/>
            <person name="Shapiro H."/>
            <person name="Aerts A."/>
            <person name="Otillar R.P."/>
            <person name="Terry A.Y."/>
            <person name="Boore J.L."/>
            <person name="Grigoriev I.V."/>
            <person name="Lindberg D.R."/>
            <person name="Seaver E.C."/>
            <person name="Weisblat D.A."/>
            <person name="Putnam N.H."/>
            <person name="Rokhsar D.S."/>
        </authorList>
    </citation>
    <scope>NUCLEOTIDE SEQUENCE</scope>
    <source>
        <strain evidence="3 5">I ESC-2004</strain>
    </source>
</reference>
<dbReference type="PANTHER" id="PTHR19303:SF73">
    <property type="entry name" value="PROTEIN PDC2"/>
    <property type="match status" value="1"/>
</dbReference>
<evidence type="ECO:0000313" key="5">
    <source>
        <dbReference type="Proteomes" id="UP000014760"/>
    </source>
</evidence>
<dbReference type="HOGENOM" id="CLU_018294_5_3_1"/>
<dbReference type="InterPro" id="IPR050863">
    <property type="entry name" value="CenT-Element_Derived"/>
</dbReference>
<organism evidence="3">
    <name type="scientific">Capitella teleta</name>
    <name type="common">Polychaete worm</name>
    <dbReference type="NCBI Taxonomy" id="283909"/>
    <lineage>
        <taxon>Eukaryota</taxon>
        <taxon>Metazoa</taxon>
        <taxon>Spiralia</taxon>
        <taxon>Lophotrochozoa</taxon>
        <taxon>Annelida</taxon>
        <taxon>Polychaeta</taxon>
        <taxon>Sedentaria</taxon>
        <taxon>Scolecida</taxon>
        <taxon>Capitellidae</taxon>
        <taxon>Capitella</taxon>
    </lineage>
</organism>
<dbReference type="InterPro" id="IPR004875">
    <property type="entry name" value="DDE_SF_endonuclease_dom"/>
</dbReference>